<dbReference type="InterPro" id="IPR000873">
    <property type="entry name" value="AMP-dep_synth/lig_dom"/>
</dbReference>
<gene>
    <name evidence="4" type="ORF">METZ01_LOCUS129518</name>
</gene>
<dbReference type="InterPro" id="IPR020845">
    <property type="entry name" value="AMP-binding_CS"/>
</dbReference>
<feature type="domain" description="AMP-dependent synthetase/ligase" evidence="3">
    <location>
        <begin position="20"/>
        <end position="434"/>
    </location>
</feature>
<dbReference type="Pfam" id="PF00501">
    <property type="entry name" value="AMP-binding"/>
    <property type="match status" value="1"/>
</dbReference>
<evidence type="ECO:0000256" key="1">
    <source>
        <dbReference type="ARBA" id="ARBA00022741"/>
    </source>
</evidence>
<reference evidence="4" key="1">
    <citation type="submission" date="2018-05" db="EMBL/GenBank/DDBJ databases">
        <authorList>
            <person name="Lanie J.A."/>
            <person name="Ng W.-L."/>
            <person name="Kazmierczak K.M."/>
            <person name="Andrzejewski T.M."/>
            <person name="Davidsen T.M."/>
            <person name="Wayne K.J."/>
            <person name="Tettelin H."/>
            <person name="Glass J.I."/>
            <person name="Rusch D."/>
            <person name="Podicherti R."/>
            <person name="Tsui H.-C.T."/>
            <person name="Winkler M.E."/>
        </authorList>
    </citation>
    <scope>NUCLEOTIDE SEQUENCE</scope>
</reference>
<dbReference type="GO" id="GO:0005524">
    <property type="term" value="F:ATP binding"/>
    <property type="evidence" value="ECO:0007669"/>
    <property type="project" value="UniProtKB-KW"/>
</dbReference>
<dbReference type="GO" id="GO:0016020">
    <property type="term" value="C:membrane"/>
    <property type="evidence" value="ECO:0007669"/>
    <property type="project" value="TreeGrafter"/>
</dbReference>
<sequence length="650" mass="73481">MAYTLDKTLDTIPKLLLDHSKKRGDNPANRQKEFGIWQSWSWADVAEEVRCLACGLAKKGFQRGDKLAVIGDNRPRLYWSMVAAQALGGIPVPLYQDSVAEEMVYVLENADVKFAIVQNQEQTDKLLDIKDRLPKLEQIFFEEPHGMHGYKKDFLHDYKEVQEEGKIFHSENPDLFLNEIEKSRGSDIAIFLYTSGTTGNPKGVVLTFENLLITSLNCIAFDNLSGEEQVLAYLPMAWVGDNLFSFAQAYVAGFCVNCPESPETVMTDLKEIGPTYYFAPPAIYETVLTKVMIRMEDAGKIKRVMFNYFMDLAKTVGMRILDGKTVSLAERILYGIGNFLVYGPLKNNLGLSRTRLAYTAGEAIGPEIFEFFRSLGINIKQLYGQTEATVFICAQPDGEVKADTVGKVFPGVELRLADNNEVFYRSPGVFHSYYKNPESTAETKDPDGWVATGDAGFFDDDEHLKIIDRAKDVGRMNDGTMFAPKYIENKLKFFPFVKEVVAFGHEKDFASAFICIDIEAVGNWAERRSLAYSGYTDLSARSEVYDLLQECVETVNTDLARDEKLRGSQIKRYLLLHKELDADDGELTRTRKVRRRIIAEKYGELIDALDDPDQTHKEIESQMTFEDGRIGTVHADLQIREAELIYPISP</sequence>
<dbReference type="EMBL" id="UINC01018283">
    <property type="protein sequence ID" value="SVA76664.1"/>
    <property type="molecule type" value="Genomic_DNA"/>
</dbReference>
<dbReference type="SUPFAM" id="SSF56801">
    <property type="entry name" value="Acetyl-CoA synthetase-like"/>
    <property type="match status" value="1"/>
</dbReference>
<dbReference type="AlphaFoldDB" id="A0A381YI30"/>
<name>A0A381YI30_9ZZZZ</name>
<accession>A0A381YI30</accession>
<dbReference type="PROSITE" id="PS00455">
    <property type="entry name" value="AMP_BINDING"/>
    <property type="match status" value="1"/>
</dbReference>
<dbReference type="GO" id="GO:0004467">
    <property type="term" value="F:long-chain fatty acid-CoA ligase activity"/>
    <property type="evidence" value="ECO:0007669"/>
    <property type="project" value="TreeGrafter"/>
</dbReference>
<evidence type="ECO:0000313" key="4">
    <source>
        <dbReference type="EMBL" id="SVA76664.1"/>
    </source>
</evidence>
<evidence type="ECO:0000256" key="2">
    <source>
        <dbReference type="ARBA" id="ARBA00022840"/>
    </source>
</evidence>
<proteinExistence type="predicted"/>
<keyword evidence="1" id="KW-0547">Nucleotide-binding</keyword>
<evidence type="ECO:0000259" key="3">
    <source>
        <dbReference type="Pfam" id="PF00501"/>
    </source>
</evidence>
<dbReference type="PANTHER" id="PTHR43272">
    <property type="entry name" value="LONG-CHAIN-FATTY-ACID--COA LIGASE"/>
    <property type="match status" value="1"/>
</dbReference>
<dbReference type="InterPro" id="IPR042099">
    <property type="entry name" value="ANL_N_sf"/>
</dbReference>
<organism evidence="4">
    <name type="scientific">marine metagenome</name>
    <dbReference type="NCBI Taxonomy" id="408172"/>
    <lineage>
        <taxon>unclassified sequences</taxon>
        <taxon>metagenomes</taxon>
        <taxon>ecological metagenomes</taxon>
    </lineage>
</organism>
<protein>
    <recommendedName>
        <fullName evidence="3">AMP-dependent synthetase/ligase domain-containing protein</fullName>
    </recommendedName>
</protein>
<dbReference type="PANTHER" id="PTHR43272:SF33">
    <property type="entry name" value="AMP-BINDING DOMAIN-CONTAINING PROTEIN-RELATED"/>
    <property type="match status" value="1"/>
</dbReference>
<keyword evidence="2" id="KW-0067">ATP-binding</keyword>
<dbReference type="Gene3D" id="3.40.50.12780">
    <property type="entry name" value="N-terminal domain of ligase-like"/>
    <property type="match status" value="1"/>
</dbReference>